<evidence type="ECO:0000256" key="10">
    <source>
        <dbReference type="HAMAP-Rule" id="MF_01470"/>
    </source>
</evidence>
<comment type="caution">
    <text evidence="11">The sequence shown here is derived from an EMBL/GenBank/DDBJ whole genome shotgun (WGS) entry which is preliminary data.</text>
</comment>
<keyword evidence="7 10" id="KW-0238">DNA-binding</keyword>
<evidence type="ECO:0000256" key="5">
    <source>
        <dbReference type="ARBA" id="ARBA00022842"/>
    </source>
</evidence>
<gene>
    <name evidence="10" type="primary">cas1</name>
    <name evidence="11" type="ORF">PG2017B_1628</name>
</gene>
<dbReference type="Gene3D" id="1.20.120.920">
    <property type="entry name" value="CRISPR-associated endonuclease Cas1, C-terminal domain"/>
    <property type="match status" value="1"/>
</dbReference>
<keyword evidence="8 10" id="KW-0464">Manganese</keyword>
<dbReference type="InterPro" id="IPR042206">
    <property type="entry name" value="CRISPR-assoc_Cas1_C"/>
</dbReference>
<evidence type="ECO:0000256" key="9">
    <source>
        <dbReference type="ARBA" id="ARBA00038592"/>
    </source>
</evidence>
<dbReference type="NCBIfam" id="TIGR03639">
    <property type="entry name" value="cas1_NMENI"/>
    <property type="match status" value="1"/>
</dbReference>
<dbReference type="InterPro" id="IPR042211">
    <property type="entry name" value="CRISPR-assoc_Cas1_N"/>
</dbReference>
<accession>A0A4Q5AJD6</accession>
<evidence type="ECO:0000256" key="4">
    <source>
        <dbReference type="ARBA" id="ARBA00022801"/>
    </source>
</evidence>
<dbReference type="Gene3D" id="3.100.10.20">
    <property type="entry name" value="CRISPR-associated endonuclease Cas1, N-terminal domain"/>
    <property type="match status" value="1"/>
</dbReference>
<dbReference type="GO" id="GO:0046872">
    <property type="term" value="F:metal ion binding"/>
    <property type="evidence" value="ECO:0007669"/>
    <property type="project" value="UniProtKB-UniRule"/>
</dbReference>
<keyword evidence="2 10" id="KW-0479">Metal-binding</keyword>
<dbReference type="InterPro" id="IPR050646">
    <property type="entry name" value="Cas1"/>
</dbReference>
<comment type="similarity">
    <text evidence="10">Belongs to the CRISPR-associated endonuclease Cas1 family.</text>
</comment>
<comment type="subunit">
    <text evidence="9 10">Homodimer, forms a heterotetramer with a Cas2 homodimer.</text>
</comment>
<dbReference type="InterPro" id="IPR019855">
    <property type="entry name" value="CRISPR-assoc_Cas1_NMENI"/>
</dbReference>
<dbReference type="AlphaFoldDB" id="A0A4Q5AJD6"/>
<dbReference type="Proteomes" id="UP000291920">
    <property type="component" value="Unassembled WGS sequence"/>
</dbReference>
<proteinExistence type="inferred from homology"/>
<feature type="binding site" evidence="10">
    <location>
        <position position="210"/>
    </location>
    <ligand>
        <name>Mn(2+)</name>
        <dbReference type="ChEBI" id="CHEBI:29035"/>
    </ligand>
</feature>
<comment type="function">
    <text evidence="10">CRISPR (clustered regularly interspaced short palindromic repeat), is an adaptive immune system that provides protection against mobile genetic elements (viruses, transposable elements and conjugative plasmids). CRISPR clusters contain spacers, sequences complementary to antecedent mobile elements, and target invading nucleic acids. CRISPR clusters are transcribed and processed into CRISPR RNA (crRNA). Acts as a dsDNA endonuclease. Involved in the integration of spacer DNA into the CRISPR cassette.</text>
</comment>
<name>A0A4Q5AJD6_9BIFI</name>
<dbReference type="Pfam" id="PF01867">
    <property type="entry name" value="Cas_Cas1"/>
    <property type="match status" value="1"/>
</dbReference>
<evidence type="ECO:0000256" key="7">
    <source>
        <dbReference type="ARBA" id="ARBA00023125"/>
    </source>
</evidence>
<dbReference type="GO" id="GO:0004520">
    <property type="term" value="F:DNA endonuclease activity"/>
    <property type="evidence" value="ECO:0007669"/>
    <property type="project" value="InterPro"/>
</dbReference>
<dbReference type="GO" id="GO:0051607">
    <property type="term" value="P:defense response to virus"/>
    <property type="evidence" value="ECO:0007669"/>
    <property type="project" value="UniProtKB-UniRule"/>
</dbReference>
<dbReference type="RefSeq" id="WP_129871150.1">
    <property type="nucleotide sequence ID" value="NZ_RYUO01000004.1"/>
</dbReference>
<evidence type="ECO:0000313" key="11">
    <source>
        <dbReference type="EMBL" id="RYQ29439.1"/>
    </source>
</evidence>
<dbReference type="NCBIfam" id="TIGR00287">
    <property type="entry name" value="cas1"/>
    <property type="match status" value="1"/>
</dbReference>
<dbReference type="GO" id="GO:0016787">
    <property type="term" value="F:hydrolase activity"/>
    <property type="evidence" value="ECO:0007669"/>
    <property type="project" value="UniProtKB-KW"/>
</dbReference>
<evidence type="ECO:0000256" key="8">
    <source>
        <dbReference type="ARBA" id="ARBA00023211"/>
    </source>
</evidence>
<evidence type="ECO:0000256" key="1">
    <source>
        <dbReference type="ARBA" id="ARBA00022722"/>
    </source>
</evidence>
<dbReference type="HAMAP" id="MF_01470">
    <property type="entry name" value="Cas1"/>
    <property type="match status" value="1"/>
</dbReference>
<protein>
    <recommendedName>
        <fullName evidence="10">CRISPR-associated endonuclease Cas1</fullName>
        <ecNumber evidence="10">3.1.-.-</ecNumber>
    </recommendedName>
</protein>
<organism evidence="11 12">
    <name type="scientific">Bifidobacterium pseudolongum subsp. globosum</name>
    <dbReference type="NCBI Taxonomy" id="1690"/>
    <lineage>
        <taxon>Bacteria</taxon>
        <taxon>Bacillati</taxon>
        <taxon>Actinomycetota</taxon>
        <taxon>Actinomycetes</taxon>
        <taxon>Bifidobacteriales</taxon>
        <taxon>Bifidobacteriaceae</taxon>
        <taxon>Bifidobacterium</taxon>
    </lineage>
</organism>
<feature type="binding site" evidence="10">
    <location>
        <position position="225"/>
    </location>
    <ligand>
        <name>Mn(2+)</name>
        <dbReference type="ChEBI" id="CHEBI:29035"/>
    </ligand>
</feature>
<dbReference type="PANTHER" id="PTHR34353:SF2">
    <property type="entry name" value="CRISPR-ASSOCIATED ENDONUCLEASE CAS1 1"/>
    <property type="match status" value="1"/>
</dbReference>
<keyword evidence="3 10" id="KW-0255">Endonuclease</keyword>
<keyword evidence="5 10" id="KW-0460">Magnesium</keyword>
<reference evidence="11 12" key="1">
    <citation type="submission" date="2018-12" db="EMBL/GenBank/DDBJ databases">
        <title>Unveiling genomic diversity among members of the Bifidobacterium pseudolongum species, a widely distributed gut commensal of the animal kingdom.</title>
        <authorList>
            <person name="Lugli G.A."/>
            <person name="Duranti S."/>
            <person name="Albert K."/>
            <person name="Mancabelli L."/>
            <person name="Napoli S."/>
            <person name="Viappiani A."/>
            <person name="Anzalone R."/>
            <person name="Longhi G."/>
            <person name="Milani C."/>
            <person name="Turroni F."/>
            <person name="Alessandri G."/>
            <person name="Sela D.A."/>
            <person name="Van Sinderen D."/>
            <person name="Ventura M."/>
        </authorList>
    </citation>
    <scope>NUCLEOTIDE SEQUENCE [LARGE SCALE GENOMIC DNA]</scope>
    <source>
        <strain evidence="11 12">2017B</strain>
    </source>
</reference>
<dbReference type="GO" id="GO:0043571">
    <property type="term" value="P:maintenance of CRISPR repeat elements"/>
    <property type="evidence" value="ECO:0007669"/>
    <property type="project" value="UniProtKB-UniRule"/>
</dbReference>
<dbReference type="InterPro" id="IPR002729">
    <property type="entry name" value="CRISPR-assoc_Cas1"/>
</dbReference>
<sequence length="301" mass="33321">MQSAWRIIDCTNLEGRLRYVRGRLLVCPNQKEEVEIPIAQTAVILLGLKASCSTALLFELAKAGVSVLLCDWRGVPIGALHSWNETPTVVVRRQHAQINMSVPRRKNAWMQIVKSKVRGQAHCLDLHDCEGGDVLREMAKHVRSGDAANVEGQAARLYWGALFPIEDFHRIPGGGSGRNALLDYAYAILRGFVIKAIVSAGLIPSFGVNHHNRSNYYCLADDLIEPYRPAIDDAVASLPSNGTLEQPSVKKYLVNAVNDSMIRGLTIPSSIMDFAQCFAIYCESKERQLDVPVFGEEYEKG</sequence>
<comment type="cofactor">
    <cofactor evidence="10">
        <name>Mg(2+)</name>
        <dbReference type="ChEBI" id="CHEBI:18420"/>
    </cofactor>
    <cofactor evidence="10">
        <name>Mn(2+)</name>
        <dbReference type="ChEBI" id="CHEBI:29035"/>
    </cofactor>
</comment>
<evidence type="ECO:0000256" key="6">
    <source>
        <dbReference type="ARBA" id="ARBA00023118"/>
    </source>
</evidence>
<dbReference type="PANTHER" id="PTHR34353">
    <property type="entry name" value="CRISPR-ASSOCIATED ENDONUCLEASE CAS1 1"/>
    <property type="match status" value="1"/>
</dbReference>
<evidence type="ECO:0000256" key="2">
    <source>
        <dbReference type="ARBA" id="ARBA00022723"/>
    </source>
</evidence>
<dbReference type="EMBL" id="RYUT01000004">
    <property type="protein sequence ID" value="RYQ29439.1"/>
    <property type="molecule type" value="Genomic_DNA"/>
</dbReference>
<dbReference type="EC" id="3.1.-.-" evidence="10"/>
<keyword evidence="1 10" id="KW-0540">Nuclease</keyword>
<keyword evidence="6 10" id="KW-0051">Antiviral defense</keyword>
<feature type="binding site" evidence="10">
    <location>
        <position position="151"/>
    </location>
    <ligand>
        <name>Mn(2+)</name>
        <dbReference type="ChEBI" id="CHEBI:29035"/>
    </ligand>
</feature>
<dbReference type="GO" id="GO:0003677">
    <property type="term" value="F:DNA binding"/>
    <property type="evidence" value="ECO:0007669"/>
    <property type="project" value="UniProtKB-KW"/>
</dbReference>
<evidence type="ECO:0000313" key="12">
    <source>
        <dbReference type="Proteomes" id="UP000291920"/>
    </source>
</evidence>
<keyword evidence="4 10" id="KW-0378">Hydrolase</keyword>
<evidence type="ECO:0000256" key="3">
    <source>
        <dbReference type="ARBA" id="ARBA00022759"/>
    </source>
</evidence>